<protein>
    <submittedName>
        <fullName evidence="1">Cuticle protein</fullName>
    </submittedName>
</protein>
<evidence type="ECO:0000313" key="1">
    <source>
        <dbReference type="EMBL" id="KAI4461775.1"/>
    </source>
</evidence>
<reference evidence="1" key="1">
    <citation type="submission" date="2022-04" db="EMBL/GenBank/DDBJ databases">
        <title>Chromosome-scale genome assembly of Holotrichia oblita Faldermann.</title>
        <authorList>
            <person name="Rongchong L."/>
        </authorList>
    </citation>
    <scope>NUCLEOTIDE SEQUENCE</scope>
    <source>
        <strain evidence="1">81SQS9</strain>
    </source>
</reference>
<comment type="caution">
    <text evidence="1">The sequence shown here is derived from an EMBL/GenBank/DDBJ whole genome shotgun (WGS) entry which is preliminary data.</text>
</comment>
<sequence>MYSIYLIFRSLDSQISMDGSVCSQNIGGCGEPNWEIRSLTSLRNFVQSKDSKTNLKAVPKMTQLYFISLWKSVYDIFLPLADEQVTFHAITETGTLLFELGDVGKKFFGRRDESEDSLVSAAAAYNSATLVDTSPDKNGNPNMKCDFQWYITVEQFLASVLNAQPLADYFSKRAPILENIEHFKGRRYNRLHSLTEAPSAVKV</sequence>
<keyword evidence="2" id="KW-1185">Reference proteome</keyword>
<accession>A0ACB9T4N8</accession>
<organism evidence="1 2">
    <name type="scientific">Holotrichia oblita</name>
    <name type="common">Chafer beetle</name>
    <dbReference type="NCBI Taxonomy" id="644536"/>
    <lineage>
        <taxon>Eukaryota</taxon>
        <taxon>Metazoa</taxon>
        <taxon>Ecdysozoa</taxon>
        <taxon>Arthropoda</taxon>
        <taxon>Hexapoda</taxon>
        <taxon>Insecta</taxon>
        <taxon>Pterygota</taxon>
        <taxon>Neoptera</taxon>
        <taxon>Endopterygota</taxon>
        <taxon>Coleoptera</taxon>
        <taxon>Polyphaga</taxon>
        <taxon>Scarabaeiformia</taxon>
        <taxon>Scarabaeidae</taxon>
        <taxon>Melolonthinae</taxon>
        <taxon>Holotrichia</taxon>
    </lineage>
</organism>
<proteinExistence type="predicted"/>
<dbReference type="EMBL" id="CM043019">
    <property type="protein sequence ID" value="KAI4461775.1"/>
    <property type="molecule type" value="Genomic_DNA"/>
</dbReference>
<name>A0ACB9T4N8_HOLOL</name>
<gene>
    <name evidence="1" type="ORF">MML48_5g00009786</name>
</gene>
<evidence type="ECO:0000313" key="2">
    <source>
        <dbReference type="Proteomes" id="UP001056778"/>
    </source>
</evidence>
<dbReference type="Proteomes" id="UP001056778">
    <property type="component" value="Chromosome 5"/>
</dbReference>